<proteinExistence type="predicted"/>
<evidence type="ECO:0000313" key="2">
    <source>
        <dbReference type="Proteomes" id="UP000324021"/>
    </source>
</evidence>
<evidence type="ECO:0000313" key="1">
    <source>
        <dbReference type="EMBL" id="SDD89878.1"/>
    </source>
</evidence>
<dbReference type="PROSITE" id="PS51318">
    <property type="entry name" value="TAT"/>
    <property type="match status" value="1"/>
</dbReference>
<protein>
    <submittedName>
        <fullName evidence="1">Uncharacterized protein</fullName>
    </submittedName>
</protein>
<accession>A0A1G6YHP4</accession>
<reference evidence="1 2" key="1">
    <citation type="submission" date="2016-10" db="EMBL/GenBank/DDBJ databases">
        <authorList>
            <person name="Varghese N."/>
            <person name="Submissions S."/>
        </authorList>
    </citation>
    <scope>NUCLEOTIDE SEQUENCE [LARGE SCALE GENOMIC DNA]</scope>
    <source>
        <strain evidence="1 2">CDM_1</strain>
    </source>
</reference>
<dbReference type="InterPro" id="IPR006311">
    <property type="entry name" value="TAT_signal"/>
</dbReference>
<sequence length="166" mass="18912">MITTYAIYRLYWSRKVFIMELLLINMKRRRFLRLASSGGIVATAGGTSLGWDAYATLQNLDLINRVHDPATADVRIEREDTNEVVYRETHEILADPDMVTLDCVWPDAPLTVMVRQGNEKWNRLMTSDYEDCLNVVGDIRKDGSSFLTHNAKCPISNADCHTNVTE</sequence>
<name>A0A1G6YHP4_9EURY</name>
<organism evidence="1 2">
    <name type="scientific">Natrinema hispanicum</name>
    <dbReference type="NCBI Taxonomy" id="392421"/>
    <lineage>
        <taxon>Archaea</taxon>
        <taxon>Methanobacteriati</taxon>
        <taxon>Methanobacteriota</taxon>
        <taxon>Stenosarchaea group</taxon>
        <taxon>Halobacteria</taxon>
        <taxon>Halobacteriales</taxon>
        <taxon>Natrialbaceae</taxon>
        <taxon>Natrinema</taxon>
    </lineage>
</organism>
<dbReference type="AlphaFoldDB" id="A0A1G6YHP4"/>
<gene>
    <name evidence="1" type="ORF">SAMN05192552_10673</name>
</gene>
<dbReference type="Proteomes" id="UP000324021">
    <property type="component" value="Unassembled WGS sequence"/>
</dbReference>
<dbReference type="EMBL" id="FMZP01000067">
    <property type="protein sequence ID" value="SDD89878.1"/>
    <property type="molecule type" value="Genomic_DNA"/>
</dbReference>